<accession>A0AAE1ANN1</accession>
<comment type="caution">
    <text evidence="1">The sequence shown here is derived from an EMBL/GenBank/DDBJ whole genome shotgun (WGS) entry which is preliminary data.</text>
</comment>
<reference evidence="1" key="1">
    <citation type="journal article" date="2023" name="G3 (Bethesda)">
        <title>A reference genome for the long-term kleptoplast-retaining sea slug Elysia crispata morphotype clarki.</title>
        <authorList>
            <person name="Eastman K.E."/>
            <person name="Pendleton A.L."/>
            <person name="Shaikh M.A."/>
            <person name="Suttiyut T."/>
            <person name="Ogas R."/>
            <person name="Tomko P."/>
            <person name="Gavelis G."/>
            <person name="Widhalm J.R."/>
            <person name="Wisecaver J.H."/>
        </authorList>
    </citation>
    <scope>NUCLEOTIDE SEQUENCE</scope>
    <source>
        <strain evidence="1">ECLA1</strain>
    </source>
</reference>
<keyword evidence="2" id="KW-1185">Reference proteome</keyword>
<sequence length="84" mass="9101">MLEELRREMFRLDLIDAGRSPEGVTSTVGEYLGHTLVTSTLGEYLGHTLVTSTLGEYLGYTLATVLLQDRSELSCPAAVAGILK</sequence>
<dbReference type="Proteomes" id="UP001283361">
    <property type="component" value="Unassembled WGS sequence"/>
</dbReference>
<name>A0AAE1ANN1_9GAST</name>
<gene>
    <name evidence="1" type="ORF">RRG08_058201</name>
</gene>
<dbReference type="EMBL" id="JAWDGP010001487">
    <property type="protein sequence ID" value="KAK3791048.1"/>
    <property type="molecule type" value="Genomic_DNA"/>
</dbReference>
<evidence type="ECO:0000313" key="1">
    <source>
        <dbReference type="EMBL" id="KAK3791048.1"/>
    </source>
</evidence>
<dbReference type="AlphaFoldDB" id="A0AAE1ANN1"/>
<organism evidence="1 2">
    <name type="scientific">Elysia crispata</name>
    <name type="common">lettuce slug</name>
    <dbReference type="NCBI Taxonomy" id="231223"/>
    <lineage>
        <taxon>Eukaryota</taxon>
        <taxon>Metazoa</taxon>
        <taxon>Spiralia</taxon>
        <taxon>Lophotrochozoa</taxon>
        <taxon>Mollusca</taxon>
        <taxon>Gastropoda</taxon>
        <taxon>Heterobranchia</taxon>
        <taxon>Euthyneura</taxon>
        <taxon>Panpulmonata</taxon>
        <taxon>Sacoglossa</taxon>
        <taxon>Placobranchoidea</taxon>
        <taxon>Plakobranchidae</taxon>
        <taxon>Elysia</taxon>
    </lineage>
</organism>
<protein>
    <submittedName>
        <fullName evidence="1">Uncharacterized protein</fullName>
    </submittedName>
</protein>
<evidence type="ECO:0000313" key="2">
    <source>
        <dbReference type="Proteomes" id="UP001283361"/>
    </source>
</evidence>
<proteinExistence type="predicted"/>